<proteinExistence type="predicted"/>
<keyword evidence="9" id="KW-0677">Repeat</keyword>
<dbReference type="InterPro" id="IPR023366">
    <property type="entry name" value="ATP_synth_asu-like_sf"/>
</dbReference>
<accession>A0A5C0SF87</accession>
<sequence>MFTGLVEEIGVVQSILKGTNSAKIVINAKKVLEGIKLGDSVATNGVCLTVTDFTNNSFSVDVMAETIRRTNLKSLVPSSKVNLERALRLGDRLGGHLVSGHVDGIGIIKNFQKEDNAVWVSISAPSNVLKYIIHKGSIAIDGVSLTVAYVDNQLFKVSIIPHTKDMTTLLQKDVGDEVNLECDMIGKYIERFLSFKEPSKPKSNIDMNFLSEHGFL</sequence>
<dbReference type="Pfam" id="PF00677">
    <property type="entry name" value="Lum_binding"/>
    <property type="match status" value="2"/>
</dbReference>
<evidence type="ECO:0000256" key="4">
    <source>
        <dbReference type="ARBA" id="ARBA00011233"/>
    </source>
</evidence>
<dbReference type="AlphaFoldDB" id="A0A5C0SF87"/>
<dbReference type="KEGG" id="crs:FQB35_14065"/>
<keyword evidence="7" id="KW-0686">Riboflavin biosynthesis</keyword>
<dbReference type="InterPro" id="IPR017938">
    <property type="entry name" value="Riboflavin_synthase-like_b-brl"/>
</dbReference>
<dbReference type="FunFam" id="2.40.30.20:FF:000004">
    <property type="entry name" value="Riboflavin synthase, alpha subunit"/>
    <property type="match status" value="1"/>
</dbReference>
<name>A0A5C0SF87_CRATE</name>
<evidence type="ECO:0000256" key="1">
    <source>
        <dbReference type="ARBA" id="ARBA00000968"/>
    </source>
</evidence>
<dbReference type="Gene3D" id="2.40.30.20">
    <property type="match status" value="2"/>
</dbReference>
<dbReference type="GO" id="GO:0004746">
    <property type="term" value="F:riboflavin synthase activity"/>
    <property type="evidence" value="ECO:0007669"/>
    <property type="project" value="UniProtKB-UniRule"/>
</dbReference>
<organism evidence="13 14">
    <name type="scientific">Crassaminicella thermophila</name>
    <dbReference type="NCBI Taxonomy" id="2599308"/>
    <lineage>
        <taxon>Bacteria</taxon>
        <taxon>Bacillati</taxon>
        <taxon>Bacillota</taxon>
        <taxon>Clostridia</taxon>
        <taxon>Eubacteriales</taxon>
        <taxon>Clostridiaceae</taxon>
        <taxon>Crassaminicella</taxon>
    </lineage>
</organism>
<evidence type="ECO:0000256" key="11">
    <source>
        <dbReference type="PROSITE-ProRule" id="PRU00524"/>
    </source>
</evidence>
<dbReference type="PROSITE" id="PS51177">
    <property type="entry name" value="LUMAZINE_BIND"/>
    <property type="match status" value="2"/>
</dbReference>
<dbReference type="NCBIfam" id="NF006767">
    <property type="entry name" value="PRK09289.1"/>
    <property type="match status" value="1"/>
</dbReference>
<evidence type="ECO:0000256" key="3">
    <source>
        <dbReference type="ARBA" id="ARBA00004887"/>
    </source>
</evidence>
<keyword evidence="14" id="KW-1185">Reference proteome</keyword>
<dbReference type="FunFam" id="2.40.30.20:FF:000003">
    <property type="entry name" value="Riboflavin synthase, alpha subunit"/>
    <property type="match status" value="1"/>
</dbReference>
<dbReference type="EC" id="2.5.1.9" evidence="5 10"/>
<dbReference type="RefSeq" id="WP_148810477.1">
    <property type="nucleotide sequence ID" value="NZ_CP042243.1"/>
</dbReference>
<dbReference type="InterPro" id="IPR026017">
    <property type="entry name" value="Lumazine-bd_dom"/>
</dbReference>
<keyword evidence="8 13" id="KW-0808">Transferase</keyword>
<evidence type="ECO:0000256" key="2">
    <source>
        <dbReference type="ARBA" id="ARBA00002803"/>
    </source>
</evidence>
<protein>
    <recommendedName>
        <fullName evidence="6 10">Riboflavin synthase</fullName>
        <ecNumber evidence="5 10">2.5.1.9</ecNumber>
    </recommendedName>
</protein>
<dbReference type="GO" id="GO:0009231">
    <property type="term" value="P:riboflavin biosynthetic process"/>
    <property type="evidence" value="ECO:0007669"/>
    <property type="project" value="UniProtKB-KW"/>
</dbReference>
<comment type="subunit">
    <text evidence="4">Homotrimer.</text>
</comment>
<evidence type="ECO:0000313" key="13">
    <source>
        <dbReference type="EMBL" id="QEK13305.1"/>
    </source>
</evidence>
<dbReference type="NCBIfam" id="NF009566">
    <property type="entry name" value="PRK13020.1"/>
    <property type="match status" value="1"/>
</dbReference>
<dbReference type="NCBIfam" id="TIGR00187">
    <property type="entry name" value="ribE"/>
    <property type="match status" value="1"/>
</dbReference>
<evidence type="ECO:0000256" key="7">
    <source>
        <dbReference type="ARBA" id="ARBA00022619"/>
    </source>
</evidence>
<reference evidence="13 14" key="1">
    <citation type="submission" date="2019-07" db="EMBL/GenBank/DDBJ databases">
        <title>Complete genome of Crassaminicella thermophila SY095.</title>
        <authorList>
            <person name="Li X."/>
        </authorList>
    </citation>
    <scope>NUCLEOTIDE SEQUENCE [LARGE SCALE GENOMIC DNA]</scope>
    <source>
        <strain evidence="13 14">SY095</strain>
    </source>
</reference>
<evidence type="ECO:0000256" key="6">
    <source>
        <dbReference type="ARBA" id="ARBA00013950"/>
    </source>
</evidence>
<feature type="domain" description="Lumazine-binding" evidence="12">
    <location>
        <begin position="97"/>
        <end position="193"/>
    </location>
</feature>
<comment type="catalytic activity">
    <reaction evidence="1">
        <text>2 6,7-dimethyl-8-(1-D-ribityl)lumazine + H(+) = 5-amino-6-(D-ribitylamino)uracil + riboflavin</text>
        <dbReference type="Rhea" id="RHEA:20772"/>
        <dbReference type="ChEBI" id="CHEBI:15378"/>
        <dbReference type="ChEBI" id="CHEBI:15934"/>
        <dbReference type="ChEBI" id="CHEBI:57986"/>
        <dbReference type="ChEBI" id="CHEBI:58201"/>
        <dbReference type="EC" id="2.5.1.9"/>
    </reaction>
</comment>
<dbReference type="Proteomes" id="UP000324646">
    <property type="component" value="Chromosome"/>
</dbReference>
<dbReference type="PANTHER" id="PTHR21098:SF12">
    <property type="entry name" value="RIBOFLAVIN SYNTHASE"/>
    <property type="match status" value="1"/>
</dbReference>
<dbReference type="SUPFAM" id="SSF63380">
    <property type="entry name" value="Riboflavin synthase domain-like"/>
    <property type="match status" value="2"/>
</dbReference>
<dbReference type="InterPro" id="IPR001783">
    <property type="entry name" value="Lumazine-bd"/>
</dbReference>
<evidence type="ECO:0000256" key="9">
    <source>
        <dbReference type="ARBA" id="ARBA00022737"/>
    </source>
</evidence>
<dbReference type="PIRSF" id="PIRSF000498">
    <property type="entry name" value="Riboflavin_syn_A"/>
    <property type="match status" value="1"/>
</dbReference>
<evidence type="ECO:0000256" key="5">
    <source>
        <dbReference type="ARBA" id="ARBA00012827"/>
    </source>
</evidence>
<comment type="pathway">
    <text evidence="3">Cofactor biosynthesis; riboflavin biosynthesis; riboflavin from 2-hydroxy-3-oxobutyl phosphate and 5-amino-6-(D-ribitylamino)uracil: step 2/2.</text>
</comment>
<evidence type="ECO:0000256" key="10">
    <source>
        <dbReference type="NCBIfam" id="TIGR00187"/>
    </source>
</evidence>
<gene>
    <name evidence="13" type="primary">ribE</name>
    <name evidence="13" type="ORF">FQB35_14065</name>
</gene>
<feature type="repeat" description="Lumazine-binding" evidence="11">
    <location>
        <begin position="1"/>
        <end position="96"/>
    </location>
</feature>
<comment type="function">
    <text evidence="2">Catalyzes the dismutation of two molecules of 6,7-dimethyl-8-ribityllumazine, resulting in the formation of riboflavin and 5-amino-6-(D-ribitylamino)uracil.</text>
</comment>
<feature type="domain" description="Lumazine-binding" evidence="12">
    <location>
        <begin position="1"/>
        <end position="96"/>
    </location>
</feature>
<evidence type="ECO:0000259" key="12">
    <source>
        <dbReference type="PROSITE" id="PS51177"/>
    </source>
</evidence>
<evidence type="ECO:0000313" key="14">
    <source>
        <dbReference type="Proteomes" id="UP000324646"/>
    </source>
</evidence>
<evidence type="ECO:0000256" key="8">
    <source>
        <dbReference type="ARBA" id="ARBA00022679"/>
    </source>
</evidence>
<dbReference type="CDD" id="cd00402">
    <property type="entry name" value="Riboflavin_synthase_like"/>
    <property type="match status" value="1"/>
</dbReference>
<feature type="repeat" description="Lumazine-binding" evidence="11">
    <location>
        <begin position="97"/>
        <end position="193"/>
    </location>
</feature>
<dbReference type="OrthoDB" id="9788537at2"/>
<dbReference type="PANTHER" id="PTHR21098">
    <property type="entry name" value="RIBOFLAVIN SYNTHASE ALPHA CHAIN"/>
    <property type="match status" value="1"/>
</dbReference>
<dbReference type="EMBL" id="CP042243">
    <property type="protein sequence ID" value="QEK13305.1"/>
    <property type="molecule type" value="Genomic_DNA"/>
</dbReference>